<feature type="domain" description="PAS" evidence="2">
    <location>
        <begin position="26"/>
        <end position="74"/>
    </location>
</feature>
<dbReference type="Gene3D" id="3.30.450.20">
    <property type="entry name" value="PAS domain"/>
    <property type="match status" value="1"/>
</dbReference>
<feature type="coiled-coil region" evidence="1">
    <location>
        <begin position="2"/>
        <end position="29"/>
    </location>
</feature>
<dbReference type="InterPro" id="IPR000014">
    <property type="entry name" value="PAS"/>
</dbReference>
<accession>A0A3N6NQU4</accession>
<dbReference type="PROSITE" id="PS50112">
    <property type="entry name" value="PAS"/>
    <property type="match status" value="1"/>
</dbReference>
<keyword evidence="4" id="KW-1185">Reference proteome</keyword>
<gene>
    <name evidence="3" type="ORF">D5R40_33180</name>
</gene>
<organism evidence="3 4">
    <name type="scientific">Okeania hirsuta</name>
    <dbReference type="NCBI Taxonomy" id="1458930"/>
    <lineage>
        <taxon>Bacteria</taxon>
        <taxon>Bacillati</taxon>
        <taxon>Cyanobacteriota</taxon>
        <taxon>Cyanophyceae</taxon>
        <taxon>Oscillatoriophycideae</taxon>
        <taxon>Oscillatoriales</taxon>
        <taxon>Microcoleaceae</taxon>
        <taxon>Okeania</taxon>
    </lineage>
</organism>
<evidence type="ECO:0000313" key="3">
    <source>
        <dbReference type="EMBL" id="RQH17836.1"/>
    </source>
</evidence>
<dbReference type="SUPFAM" id="SSF55785">
    <property type="entry name" value="PYP-like sensor domain (PAS domain)"/>
    <property type="match status" value="1"/>
</dbReference>
<dbReference type="Proteomes" id="UP000269154">
    <property type="component" value="Unassembled WGS sequence"/>
</dbReference>
<reference evidence="3 4" key="1">
    <citation type="journal article" date="2018" name="ACS Chem. Biol.">
        <title>Ketoreductase domain dysfunction expands chemodiversity: malyngamide biosynthesis in the cyanobacterium Okeania hirsuta.</title>
        <authorList>
            <person name="Moss N.A."/>
            <person name="Leao T."/>
            <person name="Rankin M."/>
            <person name="McCullough T.M."/>
            <person name="Qu P."/>
            <person name="Korobeynikov A."/>
            <person name="Smith J.L."/>
            <person name="Gerwick L."/>
            <person name="Gerwick W.H."/>
        </authorList>
    </citation>
    <scope>NUCLEOTIDE SEQUENCE [LARGE SCALE GENOMIC DNA]</scope>
    <source>
        <strain evidence="3 4">PAB10Feb10-1</strain>
    </source>
</reference>
<evidence type="ECO:0000259" key="2">
    <source>
        <dbReference type="PROSITE" id="PS50112"/>
    </source>
</evidence>
<evidence type="ECO:0000256" key="1">
    <source>
        <dbReference type="SAM" id="Coils"/>
    </source>
</evidence>
<dbReference type="InterPro" id="IPR035965">
    <property type="entry name" value="PAS-like_dom_sf"/>
</dbReference>
<protein>
    <submittedName>
        <fullName evidence="3">PAS domain S-box protein</fullName>
    </submittedName>
</protein>
<dbReference type="NCBIfam" id="TIGR00229">
    <property type="entry name" value="sensory_box"/>
    <property type="match status" value="1"/>
</dbReference>
<dbReference type="Pfam" id="PF13188">
    <property type="entry name" value="PAS_8"/>
    <property type="match status" value="1"/>
</dbReference>
<dbReference type="EMBL" id="RCBY01000490">
    <property type="protein sequence ID" value="RQH17836.1"/>
    <property type="molecule type" value="Genomic_DNA"/>
</dbReference>
<sequence>MLKIAKENAEAANRELRLSQKSLEQERRLLRNIIDATPDWIFVKDLDHKYTLVNKAFAEAHDMKSEDMIGKNDLGVGVPKELVHGKSGKGIKGFWKDDDEVVEKQDPEIY</sequence>
<evidence type="ECO:0000313" key="4">
    <source>
        <dbReference type="Proteomes" id="UP000269154"/>
    </source>
</evidence>
<dbReference type="AlphaFoldDB" id="A0A3N6NQU4"/>
<comment type="caution">
    <text evidence="3">The sequence shown here is derived from an EMBL/GenBank/DDBJ whole genome shotgun (WGS) entry which is preliminary data.</text>
</comment>
<proteinExistence type="predicted"/>
<name>A0A3N6NQU4_9CYAN</name>
<keyword evidence="1" id="KW-0175">Coiled coil</keyword>